<gene>
    <name evidence="1" type="ORF">HK414_17975</name>
</gene>
<evidence type="ECO:0000313" key="1">
    <source>
        <dbReference type="EMBL" id="QJW84824.1"/>
    </source>
</evidence>
<proteinExistence type="predicted"/>
<evidence type="ECO:0000313" key="2">
    <source>
        <dbReference type="Proteomes" id="UP000500826"/>
    </source>
</evidence>
<organism evidence="1 2">
    <name type="scientific">Ramlibacter terrae</name>
    <dbReference type="NCBI Taxonomy" id="2732511"/>
    <lineage>
        <taxon>Bacteria</taxon>
        <taxon>Pseudomonadati</taxon>
        <taxon>Pseudomonadota</taxon>
        <taxon>Betaproteobacteria</taxon>
        <taxon>Burkholderiales</taxon>
        <taxon>Comamonadaceae</taxon>
        <taxon>Ramlibacter</taxon>
    </lineage>
</organism>
<accession>A0ABX6P3Z3</accession>
<sequence>MHEALAARFPVRAGVAGLFALEASAPRLHLLPARNKLGAGLVLELTGARQAEAGELDVVFALRYEASDRTLRAHDMEVLDLRWPRLPPETAQALRALLPRIARDAVGEFVLHRFSDRELGLADTMGFEPERITVLDYGVRIDFSPKPRR</sequence>
<reference evidence="1 2" key="1">
    <citation type="submission" date="2020-05" db="EMBL/GenBank/DDBJ databases">
        <title>Ramlibacter rhizophilus sp. nov., isolated from rhizosphere soil of national flower Mugunghwa from South Korea.</title>
        <authorList>
            <person name="Zheng-Fei Y."/>
            <person name="Huan T."/>
        </authorList>
    </citation>
    <scope>NUCLEOTIDE SEQUENCE [LARGE SCALE GENOMIC DNA]</scope>
    <source>
        <strain evidence="1 2">H242</strain>
    </source>
</reference>
<protein>
    <submittedName>
        <fullName evidence="1">DUF1439 domain-containing protein</fullName>
    </submittedName>
</protein>
<dbReference type="Proteomes" id="UP000500826">
    <property type="component" value="Chromosome"/>
</dbReference>
<dbReference type="EMBL" id="CP053418">
    <property type="protein sequence ID" value="QJW84824.1"/>
    <property type="molecule type" value="Genomic_DNA"/>
</dbReference>
<keyword evidence="2" id="KW-1185">Reference proteome</keyword>
<name>A0ABX6P3Z3_9BURK</name>